<gene>
    <name evidence="6" type="ORF">CAUJ_LOCUS8057</name>
</gene>
<keyword evidence="3" id="KW-0274">FAD</keyword>
<evidence type="ECO:0000313" key="6">
    <source>
        <dbReference type="EMBL" id="CAD6192138.1"/>
    </source>
</evidence>
<dbReference type="Gene3D" id="3.30.390.30">
    <property type="match status" value="1"/>
</dbReference>
<dbReference type="AlphaFoldDB" id="A0A8S1HCY6"/>
<keyword evidence="4" id="KW-0560">Oxidoreductase</keyword>
<name>A0A8S1HCY6_9PELO</name>
<organism evidence="6 7">
    <name type="scientific">Caenorhabditis auriculariae</name>
    <dbReference type="NCBI Taxonomy" id="2777116"/>
    <lineage>
        <taxon>Eukaryota</taxon>
        <taxon>Metazoa</taxon>
        <taxon>Ecdysozoa</taxon>
        <taxon>Nematoda</taxon>
        <taxon>Chromadorea</taxon>
        <taxon>Rhabditida</taxon>
        <taxon>Rhabditina</taxon>
        <taxon>Rhabditomorpha</taxon>
        <taxon>Rhabditoidea</taxon>
        <taxon>Rhabditidae</taxon>
        <taxon>Peloderinae</taxon>
        <taxon>Caenorhabditis</taxon>
    </lineage>
</organism>
<accession>A0A8S1HCY6</accession>
<dbReference type="GO" id="GO:0016491">
    <property type="term" value="F:oxidoreductase activity"/>
    <property type="evidence" value="ECO:0007669"/>
    <property type="project" value="UniProtKB-KW"/>
</dbReference>
<evidence type="ECO:0000256" key="1">
    <source>
        <dbReference type="ARBA" id="ARBA00001974"/>
    </source>
</evidence>
<reference evidence="6" key="1">
    <citation type="submission" date="2020-10" db="EMBL/GenBank/DDBJ databases">
        <authorList>
            <person name="Kikuchi T."/>
        </authorList>
    </citation>
    <scope>NUCLEOTIDE SEQUENCE</scope>
    <source>
        <strain evidence="6">NKZ352</strain>
    </source>
</reference>
<evidence type="ECO:0000256" key="2">
    <source>
        <dbReference type="ARBA" id="ARBA00022630"/>
    </source>
</evidence>
<proteinExistence type="predicted"/>
<dbReference type="OrthoDB" id="202203at2759"/>
<evidence type="ECO:0000259" key="5">
    <source>
        <dbReference type="Pfam" id="PF18267"/>
    </source>
</evidence>
<dbReference type="InterPro" id="IPR016156">
    <property type="entry name" value="FAD/NAD-linked_Rdtase_dimer_sf"/>
</dbReference>
<dbReference type="Proteomes" id="UP000835052">
    <property type="component" value="Unassembled WGS sequence"/>
</dbReference>
<dbReference type="PANTHER" id="PTHR43429">
    <property type="entry name" value="PYRIDINE NUCLEOTIDE-DISULFIDE OXIDOREDUCTASE DOMAIN-CONTAINING"/>
    <property type="match status" value="1"/>
</dbReference>
<comment type="cofactor">
    <cofactor evidence="1">
        <name>FAD</name>
        <dbReference type="ChEBI" id="CHEBI:57692"/>
    </cofactor>
</comment>
<dbReference type="InterPro" id="IPR050260">
    <property type="entry name" value="FAD-bd_OxRdtase"/>
</dbReference>
<dbReference type="PANTHER" id="PTHR43429:SF2">
    <property type="entry name" value="PYRIDINE NUCLEOTIDE-DISULFIDE OXIDOREDUCTASE DOMAIN-CONTAINING PROTEIN 1"/>
    <property type="match status" value="1"/>
</dbReference>
<dbReference type="InterPro" id="IPR041575">
    <property type="entry name" value="Rubredoxin_C"/>
</dbReference>
<feature type="domain" description="NADH-rubredoxin oxidoreductase C-terminal" evidence="5">
    <location>
        <begin position="24"/>
        <end position="69"/>
    </location>
</feature>
<dbReference type="EMBL" id="CAJGYM010000026">
    <property type="protein sequence ID" value="CAD6192138.1"/>
    <property type="molecule type" value="Genomic_DNA"/>
</dbReference>
<evidence type="ECO:0000256" key="4">
    <source>
        <dbReference type="ARBA" id="ARBA00023002"/>
    </source>
</evidence>
<keyword evidence="2" id="KW-0285">Flavoprotein</keyword>
<evidence type="ECO:0000313" key="7">
    <source>
        <dbReference type="Proteomes" id="UP000835052"/>
    </source>
</evidence>
<comment type="caution">
    <text evidence="6">The sequence shown here is derived from an EMBL/GenBank/DDBJ whole genome shotgun (WGS) entry which is preliminary data.</text>
</comment>
<protein>
    <recommendedName>
        <fullName evidence="5">NADH-rubredoxin oxidoreductase C-terminal domain-containing protein</fullName>
    </recommendedName>
</protein>
<sequence length="90" mass="10447">MLSHAEQVVLLGDYKPERQEKGSWRIVERIVDDEQYVRCVVVEHKVVGAMLIGETDLEETMENLILNKTNIAHVEEVFLDPDVDIDDYFD</sequence>
<dbReference type="Pfam" id="PF18267">
    <property type="entry name" value="Rubredoxin_C"/>
    <property type="match status" value="1"/>
</dbReference>
<evidence type="ECO:0000256" key="3">
    <source>
        <dbReference type="ARBA" id="ARBA00022827"/>
    </source>
</evidence>
<keyword evidence="7" id="KW-1185">Reference proteome</keyword>